<protein>
    <submittedName>
        <fullName evidence="1">Uncharacterized protein</fullName>
    </submittedName>
</protein>
<reference evidence="1 2" key="1">
    <citation type="submission" date="2018-03" db="EMBL/GenBank/DDBJ databases">
        <authorList>
            <person name="Zack K.M."/>
            <person name="Garlena R.A."/>
            <person name="Russell D.A."/>
            <person name="Pope W.H."/>
            <person name="Jacobs-Sera D."/>
            <person name="Hatfull G.F."/>
        </authorList>
    </citation>
    <scope>NUCLEOTIDE SEQUENCE [LARGE SCALE GENOMIC DNA]</scope>
</reference>
<sequence>MSDSTTGDALDAAVREHVRANTDGDHVVGWMLVAGIVNADLGGKTTWLTTRDLSKYECRGLLTEADEMVVGIGKE</sequence>
<evidence type="ECO:0000313" key="2">
    <source>
        <dbReference type="Proteomes" id="UP000246517"/>
    </source>
</evidence>
<organism evidence="1 2">
    <name type="scientific">Microbacterium phage Appa</name>
    <dbReference type="NCBI Taxonomy" id="2182350"/>
    <lineage>
        <taxon>Viruses</taxon>
        <taxon>Duplodnaviria</taxon>
        <taxon>Heunggongvirae</taxon>
        <taxon>Uroviricota</taxon>
        <taxon>Caudoviricetes</taxon>
        <taxon>Appavirus</taxon>
        <taxon>Appavirus appa</taxon>
    </lineage>
</organism>
<dbReference type="EMBL" id="MH153799">
    <property type="protein sequence ID" value="AWN03185.1"/>
    <property type="molecule type" value="Genomic_DNA"/>
</dbReference>
<evidence type="ECO:0000313" key="1">
    <source>
        <dbReference type="EMBL" id="AWN03185.1"/>
    </source>
</evidence>
<accession>A0A2U8UHR1</accession>
<name>A0A2U8UHR1_9CAUD</name>
<dbReference type="KEGG" id="vg:54991997"/>
<keyword evidence="2" id="KW-1185">Reference proteome</keyword>
<gene>
    <name evidence="1" type="primary">3</name>
    <name evidence="1" type="ORF">PBI_APPA_3</name>
</gene>
<dbReference type="RefSeq" id="YP_009801480.1">
    <property type="nucleotide sequence ID" value="NC_047972.1"/>
</dbReference>
<dbReference type="GeneID" id="54991997"/>
<dbReference type="Proteomes" id="UP000246517">
    <property type="component" value="Segment"/>
</dbReference>
<proteinExistence type="predicted"/>